<protein>
    <submittedName>
        <fullName evidence="1">Uncharacterized protein</fullName>
    </submittedName>
</protein>
<sequence>MSTNGNLGETVLNAVKSEAEAALKKAQSDMEEMVNSFTKEAKDKIDLLIQEADCKCQEIRKSTDDQVKSEINKAIKEYSNILNNIGKEMAKTINDSWAGIKIKIESALEVVRGTLGKQTKEIEVQVKQMFKYADKVIADCIKTIQNMIKSGQSQLKNIGQKYIKNTYLTQV</sequence>
<accession>A0A834IN29</accession>
<comment type="caution">
    <text evidence="1">The sequence shown here is derived from an EMBL/GenBank/DDBJ whole genome shotgun (WGS) entry which is preliminary data.</text>
</comment>
<dbReference type="OrthoDB" id="6781815at2759"/>
<evidence type="ECO:0000313" key="1">
    <source>
        <dbReference type="EMBL" id="KAF7281643.1"/>
    </source>
</evidence>
<keyword evidence="2" id="KW-1185">Reference proteome</keyword>
<organism evidence="1 2">
    <name type="scientific">Rhynchophorus ferrugineus</name>
    <name type="common">Red palm weevil</name>
    <name type="synonym">Curculio ferrugineus</name>
    <dbReference type="NCBI Taxonomy" id="354439"/>
    <lineage>
        <taxon>Eukaryota</taxon>
        <taxon>Metazoa</taxon>
        <taxon>Ecdysozoa</taxon>
        <taxon>Arthropoda</taxon>
        <taxon>Hexapoda</taxon>
        <taxon>Insecta</taxon>
        <taxon>Pterygota</taxon>
        <taxon>Neoptera</taxon>
        <taxon>Endopterygota</taxon>
        <taxon>Coleoptera</taxon>
        <taxon>Polyphaga</taxon>
        <taxon>Cucujiformia</taxon>
        <taxon>Curculionidae</taxon>
        <taxon>Dryophthorinae</taxon>
        <taxon>Rhynchophorus</taxon>
    </lineage>
</organism>
<gene>
    <name evidence="1" type="ORF">GWI33_004499</name>
</gene>
<dbReference type="SUPFAM" id="SSF58113">
    <property type="entry name" value="Apolipoprotein A-I"/>
    <property type="match status" value="1"/>
</dbReference>
<proteinExistence type="predicted"/>
<evidence type="ECO:0000313" key="2">
    <source>
        <dbReference type="Proteomes" id="UP000625711"/>
    </source>
</evidence>
<dbReference type="Proteomes" id="UP000625711">
    <property type="component" value="Unassembled WGS sequence"/>
</dbReference>
<reference evidence="1" key="1">
    <citation type="submission" date="2020-08" db="EMBL/GenBank/DDBJ databases">
        <title>Genome sequencing and assembly of the red palm weevil Rhynchophorus ferrugineus.</title>
        <authorList>
            <person name="Dias G.B."/>
            <person name="Bergman C.M."/>
            <person name="Manee M."/>
        </authorList>
    </citation>
    <scope>NUCLEOTIDE SEQUENCE</scope>
    <source>
        <strain evidence="1">AA-2017</strain>
        <tissue evidence="1">Whole larva</tissue>
    </source>
</reference>
<dbReference type="AlphaFoldDB" id="A0A834IN29"/>
<dbReference type="EMBL" id="JAACXV010000232">
    <property type="protein sequence ID" value="KAF7281643.1"/>
    <property type="molecule type" value="Genomic_DNA"/>
</dbReference>
<name>A0A834IN29_RHYFE</name>